<dbReference type="Proteomes" id="UP000823388">
    <property type="component" value="Chromosome 3K"/>
</dbReference>
<dbReference type="AlphaFoldDB" id="A0A8T0UEX8"/>
<gene>
    <name evidence="2" type="ORF">PVAP13_3KG008030</name>
</gene>
<name>A0A8T0UEX8_PANVG</name>
<accession>A0A8T0UEX8</accession>
<evidence type="ECO:0000313" key="3">
    <source>
        <dbReference type="Proteomes" id="UP000823388"/>
    </source>
</evidence>
<organism evidence="2 3">
    <name type="scientific">Panicum virgatum</name>
    <name type="common">Blackwell switchgrass</name>
    <dbReference type="NCBI Taxonomy" id="38727"/>
    <lineage>
        <taxon>Eukaryota</taxon>
        <taxon>Viridiplantae</taxon>
        <taxon>Streptophyta</taxon>
        <taxon>Embryophyta</taxon>
        <taxon>Tracheophyta</taxon>
        <taxon>Spermatophyta</taxon>
        <taxon>Magnoliopsida</taxon>
        <taxon>Liliopsida</taxon>
        <taxon>Poales</taxon>
        <taxon>Poaceae</taxon>
        <taxon>PACMAD clade</taxon>
        <taxon>Panicoideae</taxon>
        <taxon>Panicodae</taxon>
        <taxon>Paniceae</taxon>
        <taxon>Panicinae</taxon>
        <taxon>Panicum</taxon>
        <taxon>Panicum sect. Hiantes</taxon>
    </lineage>
</organism>
<proteinExistence type="predicted"/>
<dbReference type="PANTHER" id="PTHR46238:SF11">
    <property type="entry name" value="AGAMOUS-LIKE MADS-BOX PROTEIN AGL16"/>
    <property type="match status" value="1"/>
</dbReference>
<protein>
    <recommendedName>
        <fullName evidence="4">Reverse transcriptase domain-containing protein</fullName>
    </recommendedName>
</protein>
<keyword evidence="1" id="KW-1133">Transmembrane helix</keyword>
<evidence type="ECO:0008006" key="4">
    <source>
        <dbReference type="Google" id="ProtNLM"/>
    </source>
</evidence>
<sequence length="319" mass="37829">MDEVTRDIQGEIPWCMLFADDVVLVDESRAWVNWKLELWRRTLESKGFILSRIKTEYMMCDFSATRHEGRDVSLDGQVVVQKDTFRYLGSVLQKDGDIDEDVRHRISAGWLKWRQASGILYDKRVPQKLKGKFYRTTIRPAMLYGAECWPTKRRHVQQLSVSEMRMLRWFCGHTKRDRVRNEVIRDRVGVAPIEEKLTQHRLRWFGHVQRRPPEAPVRNEVLERVDNVKRGRGKPKLTWDESVKRELKDWNISKEIPLNMSDWRLAINMPEPYLFRVSSLTYPNLLGKKVYVVVVVLLLQWWVISIFHFSPINVGISRP</sequence>
<keyword evidence="1" id="KW-0472">Membrane</keyword>
<evidence type="ECO:0000256" key="1">
    <source>
        <dbReference type="SAM" id="Phobius"/>
    </source>
</evidence>
<evidence type="ECO:0000313" key="2">
    <source>
        <dbReference type="EMBL" id="KAG2622571.1"/>
    </source>
</evidence>
<feature type="transmembrane region" description="Helical" evidence="1">
    <location>
        <begin position="290"/>
        <end position="309"/>
    </location>
</feature>
<keyword evidence="1" id="KW-0812">Transmembrane</keyword>
<comment type="caution">
    <text evidence="2">The sequence shown here is derived from an EMBL/GenBank/DDBJ whole genome shotgun (WGS) entry which is preliminary data.</text>
</comment>
<keyword evidence="3" id="KW-1185">Reference proteome</keyword>
<dbReference type="EMBL" id="CM029041">
    <property type="protein sequence ID" value="KAG2622571.1"/>
    <property type="molecule type" value="Genomic_DNA"/>
</dbReference>
<dbReference type="PANTHER" id="PTHR46238">
    <property type="entry name" value="REVERSE TRANSCRIPTASE DOMAIN-CONTAINING PROTEIN"/>
    <property type="match status" value="1"/>
</dbReference>
<reference evidence="2" key="1">
    <citation type="submission" date="2020-05" db="EMBL/GenBank/DDBJ databases">
        <title>WGS assembly of Panicum virgatum.</title>
        <authorList>
            <person name="Lovell J.T."/>
            <person name="Jenkins J."/>
            <person name="Shu S."/>
            <person name="Juenger T.E."/>
            <person name="Schmutz J."/>
        </authorList>
    </citation>
    <scope>NUCLEOTIDE SEQUENCE</scope>
    <source>
        <strain evidence="2">AP13</strain>
    </source>
</reference>